<dbReference type="Gene3D" id="1.25.40.10">
    <property type="entry name" value="Tetratricopeptide repeat domain"/>
    <property type="match status" value="1"/>
</dbReference>
<evidence type="ECO:0000313" key="5">
    <source>
        <dbReference type="EMBL" id="PPA73659.1"/>
    </source>
</evidence>
<evidence type="ECO:0000256" key="2">
    <source>
        <dbReference type="HAMAP-Rule" id="MF_02066"/>
    </source>
</evidence>
<feature type="chain" id="PRO_5015789135" description="Cell division coordinator CpoB" evidence="2">
    <location>
        <begin position="29"/>
        <end position="228"/>
    </location>
</feature>
<feature type="signal peptide" evidence="2">
    <location>
        <begin position="1"/>
        <end position="28"/>
    </location>
</feature>
<dbReference type="GO" id="GO:0043093">
    <property type="term" value="P:FtsZ-dependent cytokinesis"/>
    <property type="evidence" value="ECO:0007669"/>
    <property type="project" value="UniProtKB-UniRule"/>
</dbReference>
<dbReference type="InterPro" id="IPR034706">
    <property type="entry name" value="CpoB"/>
</dbReference>
<name>A0A2S5GKY1_9BURK</name>
<proteinExistence type="inferred from homology"/>
<gene>
    <name evidence="5" type="primary">ygbF</name>
    <name evidence="2" type="synonym">cpoB</name>
    <name evidence="5" type="ORF">C4E15_23635</name>
</gene>
<feature type="domain" description="Outer membrane lipoprotein BamD-like" evidence="4">
    <location>
        <begin position="106"/>
        <end position="227"/>
    </location>
</feature>
<dbReference type="EMBL" id="PREU01000013">
    <property type="protein sequence ID" value="PPA73659.1"/>
    <property type="molecule type" value="Genomic_DNA"/>
</dbReference>
<keyword evidence="2" id="KW-0131">Cell cycle</keyword>
<accession>A0A2S5GKY1</accession>
<dbReference type="AlphaFoldDB" id="A0A2S5GKY1"/>
<evidence type="ECO:0000256" key="3">
    <source>
        <dbReference type="SAM" id="MobiDB-lite"/>
    </source>
</evidence>
<dbReference type="InterPro" id="IPR014162">
    <property type="entry name" value="CpoB_C"/>
</dbReference>
<keyword evidence="1 2" id="KW-0732">Signal</keyword>
<dbReference type="HAMAP" id="MF_02066">
    <property type="entry name" value="CpoB"/>
    <property type="match status" value="1"/>
</dbReference>
<feature type="region of interest" description="Disordered" evidence="3">
    <location>
        <begin position="81"/>
        <end position="106"/>
    </location>
</feature>
<comment type="similarity">
    <text evidence="2">Belongs to the CpoB family.</text>
</comment>
<sequence length="228" mass="24566" precursor="true">MRDKVLSLRPLIVASGLVLAALAAPAHAFSDDEARKAILDLRQQVQQQNEQSQRAKLQLADQIQSLQQEVAQLRDQLELVSRQQPSAKPGAPSGTNPPGTAAGDPQEQAAYDGAMDLFRKGQYKEAAESLAAFTALYPNSQLAPSAQFYLGSSRYGMKDFKGAIEQLTAMVQKSPDNARAPDALLIIAGGQIELNNRAGAKATLQRIVRDYPNAQAASTAKSRLQLLQ</sequence>
<dbReference type="Proteomes" id="UP000239990">
    <property type="component" value="Unassembled WGS sequence"/>
</dbReference>
<dbReference type="RefSeq" id="WP_046806162.1">
    <property type="nucleotide sequence ID" value="NZ_PREU01000013.1"/>
</dbReference>
<dbReference type="InterPro" id="IPR039565">
    <property type="entry name" value="BamD-like"/>
</dbReference>
<dbReference type="OrthoDB" id="8525418at2"/>
<protein>
    <recommendedName>
        <fullName evidence="2">Cell division coordinator CpoB</fullName>
    </recommendedName>
</protein>
<evidence type="ECO:0000256" key="1">
    <source>
        <dbReference type="ARBA" id="ARBA00022729"/>
    </source>
</evidence>
<organism evidence="5 6">
    <name type="scientific">Achromobacter spanius</name>
    <dbReference type="NCBI Taxonomy" id="217203"/>
    <lineage>
        <taxon>Bacteria</taxon>
        <taxon>Pseudomonadati</taxon>
        <taxon>Pseudomonadota</taxon>
        <taxon>Betaproteobacteria</taxon>
        <taxon>Burkholderiales</taxon>
        <taxon>Alcaligenaceae</taxon>
        <taxon>Achromobacter</taxon>
    </lineage>
</organism>
<keyword evidence="2" id="KW-0574">Periplasm</keyword>
<dbReference type="NCBIfam" id="TIGR02795">
    <property type="entry name" value="tol_pal_ybgF"/>
    <property type="match status" value="1"/>
</dbReference>
<dbReference type="SUPFAM" id="SSF48452">
    <property type="entry name" value="TPR-like"/>
    <property type="match status" value="1"/>
</dbReference>
<reference evidence="5 6" key="1">
    <citation type="submission" date="2018-02" db="EMBL/GenBank/DDBJ databases">
        <title>Draft Genome of Achromobacter spanius stain 6.</title>
        <authorList>
            <person name="Gunasekera T.S."/>
            <person name="Radwan O."/>
            <person name="Ruiz O.N."/>
        </authorList>
    </citation>
    <scope>NUCLEOTIDE SEQUENCE [LARGE SCALE GENOMIC DNA]</scope>
    <source>
        <strain evidence="5 6">6</strain>
    </source>
</reference>
<evidence type="ECO:0000259" key="4">
    <source>
        <dbReference type="Pfam" id="PF13525"/>
    </source>
</evidence>
<dbReference type="Pfam" id="PF13525">
    <property type="entry name" value="YfiO"/>
    <property type="match status" value="1"/>
</dbReference>
<dbReference type="GO" id="GO:0030288">
    <property type="term" value="C:outer membrane-bounded periplasmic space"/>
    <property type="evidence" value="ECO:0007669"/>
    <property type="project" value="UniProtKB-UniRule"/>
</dbReference>
<comment type="subcellular location">
    <subcellularLocation>
        <location evidence="2">Periplasm</location>
    </subcellularLocation>
</comment>
<comment type="caution">
    <text evidence="5">The sequence shown here is derived from an EMBL/GenBank/DDBJ whole genome shotgun (WGS) entry which is preliminary data.</text>
</comment>
<evidence type="ECO:0000313" key="6">
    <source>
        <dbReference type="Proteomes" id="UP000239990"/>
    </source>
</evidence>
<keyword evidence="2" id="KW-0132">Cell division</keyword>
<dbReference type="InterPro" id="IPR011990">
    <property type="entry name" value="TPR-like_helical_dom_sf"/>
</dbReference>
<comment type="function">
    <text evidence="2">Mediates coordination of peptidoglycan synthesis and outer membrane constriction during cell division.</text>
</comment>